<dbReference type="EMBL" id="JAHUTJ010049198">
    <property type="protein sequence ID" value="MED6282609.1"/>
    <property type="molecule type" value="Genomic_DNA"/>
</dbReference>
<evidence type="ECO:0000256" key="1">
    <source>
        <dbReference type="ARBA" id="ARBA00004370"/>
    </source>
</evidence>
<keyword evidence="5" id="KW-0812">Transmembrane</keyword>
<reference evidence="6 7" key="1">
    <citation type="submission" date="2021-06" db="EMBL/GenBank/DDBJ databases">
        <authorList>
            <person name="Palmer J.M."/>
        </authorList>
    </citation>
    <scope>NUCLEOTIDE SEQUENCE [LARGE SCALE GENOMIC DNA]</scope>
    <source>
        <strain evidence="6 7">CL_MEX2019</strain>
        <tissue evidence="6">Muscle</tissue>
    </source>
</reference>
<keyword evidence="7" id="KW-1185">Reference proteome</keyword>
<dbReference type="Gene3D" id="2.60.40.10">
    <property type="entry name" value="Immunoglobulins"/>
    <property type="match status" value="2"/>
</dbReference>
<protein>
    <submittedName>
        <fullName evidence="6">Uncharacterized protein</fullName>
    </submittedName>
</protein>
<name>A0ABU7EA01_9TELE</name>
<dbReference type="InterPro" id="IPR015631">
    <property type="entry name" value="CD2/SLAM_rcpt"/>
</dbReference>
<evidence type="ECO:0000256" key="5">
    <source>
        <dbReference type="SAM" id="Phobius"/>
    </source>
</evidence>
<dbReference type="SUPFAM" id="SSF48726">
    <property type="entry name" value="Immunoglobulin"/>
    <property type="match status" value="2"/>
</dbReference>
<gene>
    <name evidence="6" type="ORF">CHARACLAT_000402</name>
</gene>
<organism evidence="6 7">
    <name type="scientific">Characodon lateralis</name>
    <dbReference type="NCBI Taxonomy" id="208331"/>
    <lineage>
        <taxon>Eukaryota</taxon>
        <taxon>Metazoa</taxon>
        <taxon>Chordata</taxon>
        <taxon>Craniata</taxon>
        <taxon>Vertebrata</taxon>
        <taxon>Euteleostomi</taxon>
        <taxon>Actinopterygii</taxon>
        <taxon>Neopterygii</taxon>
        <taxon>Teleostei</taxon>
        <taxon>Neoteleostei</taxon>
        <taxon>Acanthomorphata</taxon>
        <taxon>Ovalentaria</taxon>
        <taxon>Atherinomorphae</taxon>
        <taxon>Cyprinodontiformes</taxon>
        <taxon>Goodeidae</taxon>
        <taxon>Characodon</taxon>
    </lineage>
</organism>
<keyword evidence="2" id="KW-0732">Signal</keyword>
<keyword evidence="3 5" id="KW-0472">Membrane</keyword>
<dbReference type="InterPro" id="IPR013783">
    <property type="entry name" value="Ig-like_fold"/>
</dbReference>
<keyword evidence="4" id="KW-0325">Glycoprotein</keyword>
<sequence>MKVHILNEQPVHIIPGSKLVLTARIEENPWEEVSTITWAREPETGQDRAKVTLATCPAESPNCSGARPDVQMNLKQQETTLQINRYSIADSGEYSVTVIDRSGTNTTGRCIVREYEAVHHVSVSINMSHSTLVCHEAWGTDPSFSWLHERAAITQQVGRVSKDGNTLFVTMTPICGHFTCMVGNKLGYSSATYTAAPCESGGRGMTAAVVCLVLLLLVCGGVLAFLLWRRHKQNNRGERLYEHTGNTI</sequence>
<evidence type="ECO:0000313" key="7">
    <source>
        <dbReference type="Proteomes" id="UP001352852"/>
    </source>
</evidence>
<feature type="transmembrane region" description="Helical" evidence="5">
    <location>
        <begin position="207"/>
        <end position="228"/>
    </location>
</feature>
<evidence type="ECO:0000313" key="6">
    <source>
        <dbReference type="EMBL" id="MED6282609.1"/>
    </source>
</evidence>
<dbReference type="PANTHER" id="PTHR12080:SF108">
    <property type="entry name" value="VASCULAR ENDOTHELIAL GROWTH FACTOR RECEPTOR 1"/>
    <property type="match status" value="1"/>
</dbReference>
<comment type="subcellular location">
    <subcellularLocation>
        <location evidence="1">Membrane</location>
    </subcellularLocation>
</comment>
<evidence type="ECO:0000256" key="4">
    <source>
        <dbReference type="ARBA" id="ARBA00023180"/>
    </source>
</evidence>
<dbReference type="PANTHER" id="PTHR12080">
    <property type="entry name" value="SIGNALING LYMPHOCYTIC ACTIVATION MOLECULE"/>
    <property type="match status" value="1"/>
</dbReference>
<accession>A0ABU7EA01</accession>
<evidence type="ECO:0000256" key="3">
    <source>
        <dbReference type="ARBA" id="ARBA00023136"/>
    </source>
</evidence>
<proteinExistence type="predicted"/>
<keyword evidence="5" id="KW-1133">Transmembrane helix</keyword>
<evidence type="ECO:0000256" key="2">
    <source>
        <dbReference type="ARBA" id="ARBA00022729"/>
    </source>
</evidence>
<comment type="caution">
    <text evidence="6">The sequence shown here is derived from an EMBL/GenBank/DDBJ whole genome shotgun (WGS) entry which is preliminary data.</text>
</comment>
<dbReference type="InterPro" id="IPR036179">
    <property type="entry name" value="Ig-like_dom_sf"/>
</dbReference>
<dbReference type="Proteomes" id="UP001352852">
    <property type="component" value="Unassembled WGS sequence"/>
</dbReference>